<keyword evidence="7" id="KW-0274">FAD</keyword>
<dbReference type="PANTHER" id="PTHR30040">
    <property type="entry name" value="THIAMINE BIOSYNTHESIS LIPOPROTEIN APBE"/>
    <property type="match status" value="1"/>
</dbReference>
<evidence type="ECO:0000256" key="1">
    <source>
        <dbReference type="ARBA" id="ARBA00001946"/>
    </source>
</evidence>
<evidence type="ECO:0000256" key="2">
    <source>
        <dbReference type="ARBA" id="ARBA00011955"/>
    </source>
</evidence>
<keyword evidence="4" id="KW-0285">Flavoprotein</keyword>
<dbReference type="EC" id="2.7.1.180" evidence="2"/>
<reference evidence="11 12" key="1">
    <citation type="submission" date="2018-08" db="EMBL/GenBank/DDBJ databases">
        <title>Actinomadura jelena sp. nov., a novel Actinomycete isolated from soil in Chad.</title>
        <authorList>
            <person name="Shi L."/>
        </authorList>
    </citation>
    <scope>NUCLEOTIDE SEQUENCE [LARGE SCALE GENOMIC DNA]</scope>
    <source>
        <strain evidence="11 12">NEAU-G17</strain>
    </source>
</reference>
<sequence length="241" mass="25083">MGTVFSFDVRTPMTPAIDRALDAAEDWLRHVDAVFSTYRPDSHISRLASGTLTLDQCPGEVAEVLALCARVAEESGGRFTWTPHGRLDPSGLVKGWAAEAASDLLFEAGAADHCVNAGGDVQVRGSAGPGQAWRIGLAHPFHPGDLMAVVTGTDLAVATSGTSERGDHIVDPRTGRPPVGLASLTLVGRRLTRVDALATAGFAMGEDARDWIAGLAGIEAFAVTADGRAWATPGFPAWTGG</sequence>
<keyword evidence="5 11" id="KW-0808">Transferase</keyword>
<evidence type="ECO:0000256" key="9">
    <source>
        <dbReference type="ARBA" id="ARBA00031306"/>
    </source>
</evidence>
<dbReference type="Proteomes" id="UP000261811">
    <property type="component" value="Unassembled WGS sequence"/>
</dbReference>
<organism evidence="11 12">
    <name type="scientific">Actinomadura logoneensis</name>
    <dbReference type="NCBI Taxonomy" id="2293572"/>
    <lineage>
        <taxon>Bacteria</taxon>
        <taxon>Bacillati</taxon>
        <taxon>Actinomycetota</taxon>
        <taxon>Actinomycetes</taxon>
        <taxon>Streptosporangiales</taxon>
        <taxon>Thermomonosporaceae</taxon>
        <taxon>Actinomadura</taxon>
    </lineage>
</organism>
<evidence type="ECO:0000256" key="7">
    <source>
        <dbReference type="ARBA" id="ARBA00022827"/>
    </source>
</evidence>
<dbReference type="InterPro" id="IPR024932">
    <property type="entry name" value="ApbE"/>
</dbReference>
<dbReference type="GO" id="GO:0046872">
    <property type="term" value="F:metal ion binding"/>
    <property type="evidence" value="ECO:0007669"/>
    <property type="project" value="UniProtKB-KW"/>
</dbReference>
<dbReference type="SUPFAM" id="SSF143631">
    <property type="entry name" value="ApbE-like"/>
    <property type="match status" value="1"/>
</dbReference>
<name>A0A372JDG8_9ACTN</name>
<evidence type="ECO:0000256" key="5">
    <source>
        <dbReference type="ARBA" id="ARBA00022679"/>
    </source>
</evidence>
<evidence type="ECO:0000256" key="10">
    <source>
        <dbReference type="ARBA" id="ARBA00048540"/>
    </source>
</evidence>
<keyword evidence="6" id="KW-0479">Metal-binding</keyword>
<dbReference type="InterPro" id="IPR003374">
    <property type="entry name" value="ApbE-like_sf"/>
</dbReference>
<proteinExistence type="predicted"/>
<evidence type="ECO:0000256" key="4">
    <source>
        <dbReference type="ARBA" id="ARBA00022630"/>
    </source>
</evidence>
<dbReference type="OrthoDB" id="9778595at2"/>
<keyword evidence="8" id="KW-0460">Magnesium</keyword>
<dbReference type="PANTHER" id="PTHR30040:SF2">
    <property type="entry name" value="FAD:PROTEIN FMN TRANSFERASE"/>
    <property type="match status" value="1"/>
</dbReference>
<evidence type="ECO:0000313" key="12">
    <source>
        <dbReference type="Proteomes" id="UP000261811"/>
    </source>
</evidence>
<gene>
    <name evidence="11" type="ORF">DZF91_30660</name>
</gene>
<comment type="cofactor">
    <cofactor evidence="1">
        <name>Mg(2+)</name>
        <dbReference type="ChEBI" id="CHEBI:18420"/>
    </cofactor>
</comment>
<keyword evidence="12" id="KW-1185">Reference proteome</keyword>
<dbReference type="Pfam" id="PF02424">
    <property type="entry name" value="ApbE"/>
    <property type="match status" value="2"/>
</dbReference>
<accession>A0A372JDG8</accession>
<protein>
    <recommendedName>
        <fullName evidence="3">FAD:protein FMN transferase</fullName>
        <ecNumber evidence="2">2.7.1.180</ecNumber>
    </recommendedName>
    <alternativeName>
        <fullName evidence="9">Flavin transferase</fullName>
    </alternativeName>
</protein>
<comment type="caution">
    <text evidence="11">The sequence shown here is derived from an EMBL/GenBank/DDBJ whole genome shotgun (WGS) entry which is preliminary data.</text>
</comment>
<comment type="catalytic activity">
    <reaction evidence="10">
        <text>L-threonyl-[protein] + FAD = FMN-L-threonyl-[protein] + AMP + H(+)</text>
        <dbReference type="Rhea" id="RHEA:36847"/>
        <dbReference type="Rhea" id="RHEA-COMP:11060"/>
        <dbReference type="Rhea" id="RHEA-COMP:11061"/>
        <dbReference type="ChEBI" id="CHEBI:15378"/>
        <dbReference type="ChEBI" id="CHEBI:30013"/>
        <dbReference type="ChEBI" id="CHEBI:57692"/>
        <dbReference type="ChEBI" id="CHEBI:74257"/>
        <dbReference type="ChEBI" id="CHEBI:456215"/>
        <dbReference type="EC" id="2.7.1.180"/>
    </reaction>
</comment>
<evidence type="ECO:0000256" key="8">
    <source>
        <dbReference type="ARBA" id="ARBA00022842"/>
    </source>
</evidence>
<evidence type="ECO:0000256" key="6">
    <source>
        <dbReference type="ARBA" id="ARBA00022723"/>
    </source>
</evidence>
<dbReference type="AlphaFoldDB" id="A0A372JDG8"/>
<dbReference type="EMBL" id="QURH01000909">
    <property type="protein sequence ID" value="RFU37866.1"/>
    <property type="molecule type" value="Genomic_DNA"/>
</dbReference>
<evidence type="ECO:0000256" key="3">
    <source>
        <dbReference type="ARBA" id="ARBA00016337"/>
    </source>
</evidence>
<dbReference type="GO" id="GO:0016740">
    <property type="term" value="F:transferase activity"/>
    <property type="evidence" value="ECO:0007669"/>
    <property type="project" value="UniProtKB-KW"/>
</dbReference>
<dbReference type="Gene3D" id="3.10.520.10">
    <property type="entry name" value="ApbE-like domains"/>
    <property type="match status" value="2"/>
</dbReference>
<evidence type="ECO:0000313" key="11">
    <source>
        <dbReference type="EMBL" id="RFU37866.1"/>
    </source>
</evidence>